<evidence type="ECO:0000256" key="1">
    <source>
        <dbReference type="SAM" id="MobiDB-lite"/>
    </source>
</evidence>
<feature type="region of interest" description="Disordered" evidence="1">
    <location>
        <begin position="1"/>
        <end position="24"/>
    </location>
</feature>
<comment type="caution">
    <text evidence="2">The sequence shown here is derived from an EMBL/GenBank/DDBJ whole genome shotgun (WGS) entry which is preliminary data.</text>
</comment>
<organism evidence="2 3">
    <name type="scientific">Sulfobacillus benefaciens</name>
    <dbReference type="NCBI Taxonomy" id="453960"/>
    <lineage>
        <taxon>Bacteria</taxon>
        <taxon>Bacillati</taxon>
        <taxon>Bacillota</taxon>
        <taxon>Clostridia</taxon>
        <taxon>Eubacteriales</taxon>
        <taxon>Clostridiales Family XVII. Incertae Sedis</taxon>
        <taxon>Sulfobacillus</taxon>
    </lineage>
</organism>
<accession>A0A2T2X770</accession>
<dbReference type="EMBL" id="PXYT01000011">
    <property type="protein sequence ID" value="PSR30325.1"/>
    <property type="molecule type" value="Genomic_DNA"/>
</dbReference>
<name>A0A2T2X770_9FIRM</name>
<sequence length="68" mass="7639">DPRGDPQFFDLAWSPNPSDDLTKPERLPDFFLSIGTNMDENLFGQTAAIRAYKAGATTDHPPWVHTHN</sequence>
<proteinExistence type="predicted"/>
<protein>
    <submittedName>
        <fullName evidence="2">Uncharacterized protein</fullName>
    </submittedName>
</protein>
<evidence type="ECO:0000313" key="3">
    <source>
        <dbReference type="Proteomes" id="UP000242699"/>
    </source>
</evidence>
<dbReference type="Proteomes" id="UP000242699">
    <property type="component" value="Unassembled WGS sequence"/>
</dbReference>
<reference evidence="2 3" key="1">
    <citation type="journal article" date="2014" name="BMC Genomics">
        <title>Comparison of environmental and isolate Sulfobacillus genomes reveals diverse carbon, sulfur, nitrogen, and hydrogen metabolisms.</title>
        <authorList>
            <person name="Justice N.B."/>
            <person name="Norman A."/>
            <person name="Brown C.T."/>
            <person name="Singh A."/>
            <person name="Thomas B.C."/>
            <person name="Banfield J.F."/>
        </authorList>
    </citation>
    <scope>NUCLEOTIDE SEQUENCE [LARGE SCALE GENOMIC DNA]</scope>
    <source>
        <strain evidence="2">AMDSBA1</strain>
    </source>
</reference>
<dbReference type="AlphaFoldDB" id="A0A2T2X770"/>
<feature type="non-terminal residue" evidence="2">
    <location>
        <position position="1"/>
    </location>
</feature>
<evidence type="ECO:0000313" key="2">
    <source>
        <dbReference type="EMBL" id="PSR30325.1"/>
    </source>
</evidence>
<gene>
    <name evidence="2" type="ORF">C7B43_06310</name>
</gene>